<dbReference type="RefSeq" id="WP_246121131.1">
    <property type="nucleotide sequence ID" value="NZ_VIWO01000002.1"/>
</dbReference>
<dbReference type="AlphaFoldDB" id="A0A561PXK1"/>
<comment type="catalytic activity">
    <reaction evidence="1">
        <text>Hydrolysis of terminal non-reducing N-acetyl-D-hexosamine residues in N-acetyl-beta-D-hexosaminides.</text>
        <dbReference type="EC" id="3.2.1.52"/>
    </reaction>
</comment>
<dbReference type="GO" id="GO:0005975">
    <property type="term" value="P:carbohydrate metabolic process"/>
    <property type="evidence" value="ECO:0007669"/>
    <property type="project" value="InterPro"/>
</dbReference>
<dbReference type="GO" id="GO:0016020">
    <property type="term" value="C:membrane"/>
    <property type="evidence" value="ECO:0007669"/>
    <property type="project" value="TreeGrafter"/>
</dbReference>
<dbReference type="PANTHER" id="PTHR22600">
    <property type="entry name" value="BETA-HEXOSAMINIDASE"/>
    <property type="match status" value="1"/>
</dbReference>
<dbReference type="GO" id="GO:0030203">
    <property type="term" value="P:glycosaminoglycan metabolic process"/>
    <property type="evidence" value="ECO:0007669"/>
    <property type="project" value="TreeGrafter"/>
</dbReference>
<evidence type="ECO:0000313" key="11">
    <source>
        <dbReference type="Proteomes" id="UP000320811"/>
    </source>
</evidence>
<dbReference type="InterPro" id="IPR015882">
    <property type="entry name" value="HEX_bac_N"/>
</dbReference>
<evidence type="ECO:0000256" key="6">
    <source>
        <dbReference type="PIRSR" id="PIRSR625705-1"/>
    </source>
</evidence>
<evidence type="ECO:0000256" key="1">
    <source>
        <dbReference type="ARBA" id="ARBA00001231"/>
    </source>
</evidence>
<dbReference type="InterPro" id="IPR026876">
    <property type="entry name" value="Fn3_assoc_repeat"/>
</dbReference>
<sequence>MYLFSKTMLVLCLLLPASMLRAQLTNPLIPIPVEMHTGKGAFTISRETAIAADTTLRGEAALLREQLTAVTGYPLPLVSARNTGKAIRMQLNTSNETVLGTEGYRLNITPAGVSIRANTPVGIFYGAQSLLQLLPPAIERRQLMQTALTLPAVSVTDYPRFGWRGLMLDDSRHFFSKSFVKKYIDQMAKYKFNVFHWHLTDDPGWRLAIQKYPQLTEVGAWRVPRTGRWGTYSGPAPGERATDGGFYSAEDIREIVQYAAARHVTIVPEIDVPGHSGALIAAFPEVSCKHEHHPTYPGSSEGPGDNVLCAGEEKSFVLLDSILGEVAALFPGSYIHIGGDEVDKSFWKQCPKCQQRMKQEGLKDEHELQSYFIKRVSRIVERYGKKLIGWDEILEGGLAPGAAVMSWRGPEGGIAAGKAGHAVVMTPLQFCYLDYLQTDWHIEQIGGNHLTLTDTYRFEPVPEEVDPAYILGGQGNLWTEFIASPGRAEYMTWPRAFALAEVLWSPKKERVLPDFLSRVEKHFVRLSDAGVNYAPAIYDPQVRTQKNDKGALNLVLFTEAPDLELYYTFEGVRPDQYASKYTGTPVAIPAGASDVKVVTYRNGKQMGRVLSINIKELH</sequence>
<dbReference type="SUPFAM" id="SSF55545">
    <property type="entry name" value="beta-N-acetylhexosaminidase-like domain"/>
    <property type="match status" value="1"/>
</dbReference>
<dbReference type="Gene3D" id="3.20.20.80">
    <property type="entry name" value="Glycosidases"/>
    <property type="match status" value="1"/>
</dbReference>
<dbReference type="InterPro" id="IPR015883">
    <property type="entry name" value="Glyco_hydro_20_cat"/>
</dbReference>
<feature type="domain" description="Glycoside hydrolase family 20 catalytic" evidence="8">
    <location>
        <begin position="161"/>
        <end position="506"/>
    </location>
</feature>
<evidence type="ECO:0000256" key="3">
    <source>
        <dbReference type="ARBA" id="ARBA00012663"/>
    </source>
</evidence>
<dbReference type="CDD" id="cd06563">
    <property type="entry name" value="GH20_chitobiase-like"/>
    <property type="match status" value="1"/>
</dbReference>
<dbReference type="Pfam" id="PF00728">
    <property type="entry name" value="Glyco_hydro_20"/>
    <property type="match status" value="1"/>
</dbReference>
<feature type="active site" description="Proton donor" evidence="6">
    <location>
        <position position="341"/>
    </location>
</feature>
<dbReference type="InterPro" id="IPR029018">
    <property type="entry name" value="Hex-like_dom2"/>
</dbReference>
<evidence type="ECO:0000256" key="2">
    <source>
        <dbReference type="ARBA" id="ARBA00006285"/>
    </source>
</evidence>
<keyword evidence="7" id="KW-0732">Signal</keyword>
<evidence type="ECO:0000256" key="5">
    <source>
        <dbReference type="ARBA" id="ARBA00023295"/>
    </source>
</evidence>
<evidence type="ECO:0000256" key="4">
    <source>
        <dbReference type="ARBA" id="ARBA00022801"/>
    </source>
</evidence>
<feature type="domain" description="Beta-hexosaminidase bacterial type N-terminal" evidence="9">
    <location>
        <begin position="27"/>
        <end position="158"/>
    </location>
</feature>
<reference evidence="10 11" key="1">
    <citation type="submission" date="2019-06" db="EMBL/GenBank/DDBJ databases">
        <title>Sorghum-associated microbial communities from plants grown in Nebraska, USA.</title>
        <authorList>
            <person name="Schachtman D."/>
        </authorList>
    </citation>
    <scope>NUCLEOTIDE SEQUENCE [LARGE SCALE GENOMIC DNA]</scope>
    <source>
        <strain evidence="10 11">1209</strain>
    </source>
</reference>
<dbReference type="Proteomes" id="UP000320811">
    <property type="component" value="Unassembled WGS sequence"/>
</dbReference>
<dbReference type="PRINTS" id="PR00738">
    <property type="entry name" value="GLHYDRLASE20"/>
</dbReference>
<dbReference type="SUPFAM" id="SSF51445">
    <property type="entry name" value="(Trans)glycosidases"/>
    <property type="match status" value="1"/>
</dbReference>
<keyword evidence="11" id="KW-1185">Reference proteome</keyword>
<dbReference type="Pfam" id="PF13287">
    <property type="entry name" value="Fn3_assoc"/>
    <property type="match status" value="1"/>
</dbReference>
<proteinExistence type="inferred from homology"/>
<feature type="chain" id="PRO_5022191054" description="beta-N-acetylhexosaminidase" evidence="7">
    <location>
        <begin position="23"/>
        <end position="618"/>
    </location>
</feature>
<evidence type="ECO:0000313" key="10">
    <source>
        <dbReference type="EMBL" id="TWF42808.1"/>
    </source>
</evidence>
<evidence type="ECO:0000259" key="8">
    <source>
        <dbReference type="Pfam" id="PF00728"/>
    </source>
</evidence>
<dbReference type="InterPro" id="IPR025705">
    <property type="entry name" value="Beta_hexosaminidase_sua/sub"/>
</dbReference>
<dbReference type="EC" id="3.2.1.52" evidence="3"/>
<dbReference type="GO" id="GO:0004563">
    <property type="term" value="F:beta-N-acetylhexosaminidase activity"/>
    <property type="evidence" value="ECO:0007669"/>
    <property type="project" value="UniProtKB-EC"/>
</dbReference>
<dbReference type="EMBL" id="VIWO01000002">
    <property type="protein sequence ID" value="TWF42808.1"/>
    <property type="molecule type" value="Genomic_DNA"/>
</dbReference>
<dbReference type="Pfam" id="PF02838">
    <property type="entry name" value="Glyco_hydro_20b"/>
    <property type="match status" value="1"/>
</dbReference>
<dbReference type="PANTHER" id="PTHR22600:SF57">
    <property type="entry name" value="BETA-N-ACETYLHEXOSAMINIDASE"/>
    <property type="match status" value="1"/>
</dbReference>
<protein>
    <recommendedName>
        <fullName evidence="3">beta-N-acetylhexosaminidase</fullName>
        <ecNumber evidence="3">3.2.1.52</ecNumber>
    </recommendedName>
</protein>
<dbReference type="InterPro" id="IPR017853">
    <property type="entry name" value="GH"/>
</dbReference>
<gene>
    <name evidence="10" type="ORF">FHW36_102569</name>
</gene>
<dbReference type="Gene3D" id="3.30.379.10">
    <property type="entry name" value="Chitobiase/beta-hexosaminidase domain 2-like"/>
    <property type="match status" value="1"/>
</dbReference>
<evidence type="ECO:0000259" key="9">
    <source>
        <dbReference type="Pfam" id="PF02838"/>
    </source>
</evidence>
<evidence type="ECO:0000256" key="7">
    <source>
        <dbReference type="SAM" id="SignalP"/>
    </source>
</evidence>
<feature type="signal peptide" evidence="7">
    <location>
        <begin position="1"/>
        <end position="22"/>
    </location>
</feature>
<accession>A0A561PXK1</accession>
<name>A0A561PXK1_9BACT</name>
<organism evidence="10 11">
    <name type="scientific">Chitinophaga polysaccharea</name>
    <dbReference type="NCBI Taxonomy" id="1293035"/>
    <lineage>
        <taxon>Bacteria</taxon>
        <taxon>Pseudomonadati</taxon>
        <taxon>Bacteroidota</taxon>
        <taxon>Chitinophagia</taxon>
        <taxon>Chitinophagales</taxon>
        <taxon>Chitinophagaceae</taxon>
        <taxon>Chitinophaga</taxon>
    </lineage>
</organism>
<comment type="similarity">
    <text evidence="2">Belongs to the glycosyl hydrolase 20 family.</text>
</comment>
<keyword evidence="5" id="KW-0326">Glycosidase</keyword>
<keyword evidence="4" id="KW-0378">Hydrolase</keyword>
<comment type="caution">
    <text evidence="10">The sequence shown here is derived from an EMBL/GenBank/DDBJ whole genome shotgun (WGS) entry which is preliminary data.</text>
</comment>